<keyword evidence="4 6" id="KW-0808">Transferase</keyword>
<dbReference type="Gene3D" id="3.30.1490.100">
    <property type="entry name" value="DNA polymerase, Y-family, little finger domain"/>
    <property type="match status" value="1"/>
</dbReference>
<dbReference type="RefSeq" id="WP_307364185.1">
    <property type="nucleotide sequence ID" value="NZ_JAUSXK010000001.1"/>
</dbReference>
<comment type="subunit">
    <text evidence="4">Monomer.</text>
</comment>
<dbReference type="InterPro" id="IPR022880">
    <property type="entry name" value="DNApol_IV"/>
</dbReference>
<comment type="caution">
    <text evidence="6">The sequence shown here is derived from an EMBL/GenBank/DDBJ whole genome shotgun (WGS) entry which is preliminary data.</text>
</comment>
<dbReference type="CDD" id="cd03586">
    <property type="entry name" value="PolY_Pol_IV_kappa"/>
    <property type="match status" value="1"/>
</dbReference>
<dbReference type="PROSITE" id="PS50173">
    <property type="entry name" value="UMUC"/>
    <property type="match status" value="1"/>
</dbReference>
<feature type="binding site" evidence="4">
    <location>
        <position position="121"/>
    </location>
    <ligand>
        <name>Mg(2+)</name>
        <dbReference type="ChEBI" id="CHEBI:18420"/>
    </ligand>
</feature>
<keyword evidence="4" id="KW-0238">DNA-binding</keyword>
<dbReference type="Gene3D" id="3.40.1170.60">
    <property type="match status" value="1"/>
</dbReference>
<dbReference type="EMBL" id="JAUSXK010000001">
    <property type="protein sequence ID" value="MDQ0645684.1"/>
    <property type="molecule type" value="Genomic_DNA"/>
</dbReference>
<comment type="cofactor">
    <cofactor evidence="4">
        <name>Mg(2+)</name>
        <dbReference type="ChEBI" id="CHEBI:18420"/>
    </cofactor>
    <text evidence="4">Binds 2 magnesium ions per subunit.</text>
</comment>
<keyword evidence="4 6" id="KW-0548">Nucleotidyltransferase</keyword>
<dbReference type="InterPro" id="IPR001126">
    <property type="entry name" value="UmuC"/>
</dbReference>
<keyword evidence="4" id="KW-0963">Cytoplasm</keyword>
<protein>
    <recommendedName>
        <fullName evidence="4">DNA polymerase IV</fullName>
        <shortName evidence="4">Pol IV</shortName>
        <ecNumber evidence="4">2.7.7.7</ecNumber>
    </recommendedName>
</protein>
<dbReference type="GO" id="GO:0003887">
    <property type="term" value="F:DNA-directed DNA polymerase activity"/>
    <property type="evidence" value="ECO:0007669"/>
    <property type="project" value="UniProtKB-EC"/>
</dbReference>
<keyword evidence="7" id="KW-1185">Reference proteome</keyword>
<evidence type="ECO:0000256" key="4">
    <source>
        <dbReference type="HAMAP-Rule" id="MF_01113"/>
    </source>
</evidence>
<sequence length="418" mass="45378">MGRGDGRGRTVSPDGADDAGTRILHVDMDAFYAAVEVMDDPSLRGLPLIIGAPDGRSVVSSASYEARRYGVRAAMPVGQAMRLCPSAKIVMPHFDRYQAVSRQVMTVFESITPLVEPLSVDEAFLDVQGVRRLWGSPGQIARLVRERVQAEVGISCSVGVAATKHVAKMASTISKPDGMLIVAAADTLDFLAPRSVRAMWGVGPKASDALEARGIRTIGDIRDSPQDMLDRAVGPALGARIAQLARGEDARAVETERVEKSVGHEETFDVDVTDREFLRAELLRLADRVAVRLRKAAWECATVAIKIRFDDFTTLSRSQTLAEPTSVGQRIGEAAQTLYESIDRRDPVRLVGVRAEKLRPAGGAAFALWDDDEHWRKVEGALDDARARFGSATITRARHVGRGDGRGAVRHPKDHGLD</sequence>
<dbReference type="NCBIfam" id="NF002677">
    <property type="entry name" value="PRK02406.1"/>
    <property type="match status" value="1"/>
</dbReference>
<organism evidence="6 7">
    <name type="scientific">Microbacterium murale</name>
    <dbReference type="NCBI Taxonomy" id="1081040"/>
    <lineage>
        <taxon>Bacteria</taxon>
        <taxon>Bacillati</taxon>
        <taxon>Actinomycetota</taxon>
        <taxon>Actinomycetes</taxon>
        <taxon>Micrococcales</taxon>
        <taxon>Microbacteriaceae</taxon>
        <taxon>Microbacterium</taxon>
    </lineage>
</organism>
<dbReference type="Gene3D" id="1.10.150.20">
    <property type="entry name" value="5' to 3' exonuclease, C-terminal subdomain"/>
    <property type="match status" value="1"/>
</dbReference>
<proteinExistence type="inferred from homology"/>
<dbReference type="InterPro" id="IPR050116">
    <property type="entry name" value="DNA_polymerase-Y"/>
</dbReference>
<comment type="similarity">
    <text evidence="1 4">Belongs to the DNA polymerase type-Y family.</text>
</comment>
<feature type="domain" description="UmuC" evidence="5">
    <location>
        <begin position="23"/>
        <end position="203"/>
    </location>
</feature>
<dbReference type="NCBIfam" id="NF003015">
    <property type="entry name" value="PRK03858.1"/>
    <property type="match status" value="1"/>
</dbReference>
<feature type="active site" evidence="4">
    <location>
        <position position="122"/>
    </location>
</feature>
<evidence type="ECO:0000313" key="7">
    <source>
        <dbReference type="Proteomes" id="UP001239085"/>
    </source>
</evidence>
<keyword evidence="4" id="KW-0239">DNA-directed DNA polymerase</keyword>
<dbReference type="InterPro" id="IPR036775">
    <property type="entry name" value="DNA_pol_Y-fam_lit_finger_sf"/>
</dbReference>
<keyword evidence="4" id="KW-0227">DNA damage</keyword>
<dbReference type="EC" id="2.7.7.7" evidence="4"/>
<keyword evidence="4" id="KW-0235">DNA replication</keyword>
<feature type="binding site" evidence="4">
    <location>
        <position position="27"/>
    </location>
    <ligand>
        <name>Mg(2+)</name>
        <dbReference type="ChEBI" id="CHEBI:18420"/>
    </ligand>
</feature>
<dbReference type="PANTHER" id="PTHR11076:SF33">
    <property type="entry name" value="DNA POLYMERASE KAPPA"/>
    <property type="match status" value="1"/>
</dbReference>
<dbReference type="SUPFAM" id="SSF100879">
    <property type="entry name" value="Lesion bypass DNA polymerase (Y-family), little finger domain"/>
    <property type="match status" value="1"/>
</dbReference>
<dbReference type="Pfam" id="PF11799">
    <property type="entry name" value="IMS_C"/>
    <property type="match status" value="1"/>
</dbReference>
<keyword evidence="4" id="KW-0234">DNA repair</keyword>
<dbReference type="InterPro" id="IPR017961">
    <property type="entry name" value="DNA_pol_Y-fam_little_finger"/>
</dbReference>
<evidence type="ECO:0000256" key="1">
    <source>
        <dbReference type="ARBA" id="ARBA00010945"/>
    </source>
</evidence>
<dbReference type="SUPFAM" id="SSF56672">
    <property type="entry name" value="DNA/RNA polymerases"/>
    <property type="match status" value="1"/>
</dbReference>
<dbReference type="HAMAP" id="MF_01113">
    <property type="entry name" value="DNApol_IV"/>
    <property type="match status" value="1"/>
</dbReference>
<gene>
    <name evidence="4" type="primary">dinB</name>
    <name evidence="6" type="ORF">QFZ46_003844</name>
</gene>
<keyword evidence="4" id="KW-0515">Mutator protein</keyword>
<keyword evidence="4" id="KW-0460">Magnesium</keyword>
<evidence type="ECO:0000313" key="6">
    <source>
        <dbReference type="EMBL" id="MDQ0645684.1"/>
    </source>
</evidence>
<reference evidence="6 7" key="1">
    <citation type="submission" date="2023-07" db="EMBL/GenBank/DDBJ databases">
        <title>Comparative genomics of wheat-associated soil bacteria to identify genetic determinants of phenazine resistance.</title>
        <authorList>
            <person name="Mouncey N."/>
        </authorList>
    </citation>
    <scope>NUCLEOTIDE SEQUENCE [LARGE SCALE GENOMIC DNA]</scope>
    <source>
        <strain evidence="6 7">W2I7</strain>
    </source>
</reference>
<keyword evidence="4" id="KW-0479">Metal-binding</keyword>
<dbReference type="InterPro" id="IPR043502">
    <property type="entry name" value="DNA/RNA_pol_sf"/>
</dbReference>
<comment type="catalytic activity">
    <reaction evidence="3 4">
        <text>DNA(n) + a 2'-deoxyribonucleoside 5'-triphosphate = DNA(n+1) + diphosphate</text>
        <dbReference type="Rhea" id="RHEA:22508"/>
        <dbReference type="Rhea" id="RHEA-COMP:17339"/>
        <dbReference type="Rhea" id="RHEA-COMP:17340"/>
        <dbReference type="ChEBI" id="CHEBI:33019"/>
        <dbReference type="ChEBI" id="CHEBI:61560"/>
        <dbReference type="ChEBI" id="CHEBI:173112"/>
        <dbReference type="EC" id="2.7.7.7"/>
    </reaction>
</comment>
<feature type="site" description="Substrate discrimination" evidence="4">
    <location>
        <position position="32"/>
    </location>
</feature>
<name>A0ABU0PGA0_9MICO</name>
<comment type="subcellular location">
    <subcellularLocation>
        <location evidence="4">Cytoplasm</location>
    </subcellularLocation>
</comment>
<evidence type="ECO:0000256" key="2">
    <source>
        <dbReference type="ARBA" id="ARBA00025589"/>
    </source>
</evidence>
<dbReference type="PANTHER" id="PTHR11076">
    <property type="entry name" value="DNA REPAIR POLYMERASE UMUC / TRANSFERASE FAMILY MEMBER"/>
    <property type="match status" value="1"/>
</dbReference>
<dbReference type="Gene3D" id="3.30.70.270">
    <property type="match status" value="1"/>
</dbReference>
<accession>A0ABU0PGA0</accession>
<comment type="function">
    <text evidence="2 4">Poorly processive, error-prone DNA polymerase involved in untargeted mutagenesis. Copies undamaged DNA at stalled replication forks, which arise in vivo from mismatched or misaligned primer ends. These misaligned primers can be extended by PolIV. Exhibits no 3'-5' exonuclease (proofreading) activity. May be involved in translesional synthesis, in conjunction with the beta clamp from PolIII.</text>
</comment>
<dbReference type="Proteomes" id="UP001239085">
    <property type="component" value="Unassembled WGS sequence"/>
</dbReference>
<evidence type="ECO:0000259" key="5">
    <source>
        <dbReference type="PROSITE" id="PS50173"/>
    </source>
</evidence>
<dbReference type="InterPro" id="IPR043128">
    <property type="entry name" value="Rev_trsase/Diguanyl_cyclase"/>
</dbReference>
<dbReference type="Pfam" id="PF00817">
    <property type="entry name" value="IMS"/>
    <property type="match status" value="1"/>
</dbReference>
<evidence type="ECO:0000256" key="3">
    <source>
        <dbReference type="ARBA" id="ARBA00049244"/>
    </source>
</evidence>